<protein>
    <recommendedName>
        <fullName evidence="5">DUF1743 domain-containing protein</fullName>
    </recommendedName>
</protein>
<reference evidence="4" key="1">
    <citation type="submission" date="2018-05" db="EMBL/GenBank/DDBJ databases">
        <authorList>
            <person name="Lanie J.A."/>
            <person name="Ng W.-L."/>
            <person name="Kazmierczak K.M."/>
            <person name="Andrzejewski T.M."/>
            <person name="Davidsen T.M."/>
            <person name="Wayne K.J."/>
            <person name="Tettelin H."/>
            <person name="Glass J.I."/>
            <person name="Rusch D."/>
            <person name="Podicherti R."/>
            <person name="Tsui H.-C.T."/>
            <person name="Winkler M.E."/>
        </authorList>
    </citation>
    <scope>NUCLEOTIDE SEQUENCE</scope>
</reference>
<evidence type="ECO:0000259" key="2">
    <source>
        <dbReference type="Pfam" id="PF08489"/>
    </source>
</evidence>
<name>A0A381WJH8_9ZZZZ</name>
<feature type="domain" description="TiaS FLD" evidence="2">
    <location>
        <begin position="146"/>
        <end position="259"/>
    </location>
</feature>
<dbReference type="AlphaFoldDB" id="A0A381WJH8"/>
<dbReference type="InterPro" id="IPR013696">
    <property type="entry name" value="TiaS_FLD"/>
</dbReference>
<dbReference type="PANTHER" id="PTHR40705">
    <property type="entry name" value="TRNA(ILE2) 2-AGMATINYLCYTIDINE SYNTHETASE TIAS"/>
    <property type="match status" value="1"/>
</dbReference>
<proteinExistence type="predicted"/>
<evidence type="ECO:0000259" key="3">
    <source>
        <dbReference type="Pfam" id="PF22641"/>
    </source>
</evidence>
<dbReference type="InterPro" id="IPR053870">
    <property type="entry name" value="TiaS-like_TCKD"/>
</dbReference>
<evidence type="ECO:0000256" key="1">
    <source>
        <dbReference type="SAM" id="MobiDB-lite"/>
    </source>
</evidence>
<feature type="region of interest" description="Disordered" evidence="1">
    <location>
        <begin position="393"/>
        <end position="412"/>
    </location>
</feature>
<dbReference type="Pfam" id="PF22641">
    <property type="entry name" value="TiaS_TCKD"/>
    <property type="match status" value="1"/>
</dbReference>
<dbReference type="PANTHER" id="PTHR40705:SF2">
    <property type="entry name" value="DUF1743 DOMAIN-CONTAINING PROTEIN"/>
    <property type="match status" value="1"/>
</dbReference>
<evidence type="ECO:0000313" key="4">
    <source>
        <dbReference type="EMBL" id="SVA52619.1"/>
    </source>
</evidence>
<dbReference type="EMBL" id="UINC01011994">
    <property type="protein sequence ID" value="SVA52619.1"/>
    <property type="molecule type" value="Genomic_DNA"/>
</dbReference>
<sequence>VLRIGLDDTDHPLSGCTTSTFDKLLSLLNAQIPGIGIIQRGLVRLWPFAVRRTRGNGALCAEVSIPQNYNGEFRRLCREWFEGVLEEVANHPSSTTPAAPVLLVSGKNPPEEWYWEAVTGHVELKSRLAEIQAEGCWMLSGEHQWGAIGASAAMAWEPVSSSTRELIAWRNREMIGHPRKITSEVVRMMEVNNPLTFVNRDPSGRGLIAPRTPCPVLYGIRGATTECVEQAHHWMQSRSDVEQSTRWAVHKTNQLSDDHLGVVSHGTVISRPEETKGAHSNLSVIFQGQRLNLVAFCEGGPVNRLLRRLQIGDRVAWLGLTAPDGAVHLERLTLVDFVPRVLGRPSCCNGSMRSGGAGQKLRCRKCGSMANREWISEEADLCGIDLVENWSQPHPSNRRHLARPLELGVPGA</sequence>
<dbReference type="Gene3D" id="3.90.600.20">
    <property type="match status" value="1"/>
</dbReference>
<feature type="domain" description="TiaS-like TCKD" evidence="3">
    <location>
        <begin position="4"/>
        <end position="135"/>
    </location>
</feature>
<gene>
    <name evidence="4" type="ORF">METZ01_LOCUS105473</name>
</gene>
<dbReference type="Gene3D" id="3.30.70.2200">
    <property type="match status" value="1"/>
</dbReference>
<accession>A0A381WJH8</accession>
<feature type="non-terminal residue" evidence="4">
    <location>
        <position position="1"/>
    </location>
</feature>
<dbReference type="Gene3D" id="2.40.50.1010">
    <property type="match status" value="1"/>
</dbReference>
<evidence type="ECO:0008006" key="5">
    <source>
        <dbReference type="Google" id="ProtNLM"/>
    </source>
</evidence>
<organism evidence="4">
    <name type="scientific">marine metagenome</name>
    <dbReference type="NCBI Taxonomy" id="408172"/>
    <lineage>
        <taxon>unclassified sequences</taxon>
        <taxon>metagenomes</taxon>
        <taxon>ecological metagenomes</taxon>
    </lineage>
</organism>
<dbReference type="Pfam" id="PF08489">
    <property type="entry name" value="TiaS_FLD"/>
    <property type="match status" value="1"/>
</dbReference>